<gene>
    <name evidence="1" type="ORF">RF55_16173</name>
</gene>
<dbReference type="AlphaFoldDB" id="A0A0J7K4X5"/>
<sequence length="106" mass="12514">MPTKIDFLHHAIPAAFLRGGLTKFVASVRHRGWVQMERQQIREDLDRLWGDFKIIQRDEVLWGLEEEEEDAGYFFVDPEDTFCLRQLFGMEPYLEVAPPFGAENWN</sequence>
<feature type="non-terminal residue" evidence="1">
    <location>
        <position position="106"/>
    </location>
</feature>
<dbReference type="EMBL" id="LBMM01014070">
    <property type="protein sequence ID" value="KMQ85344.1"/>
    <property type="molecule type" value="Genomic_DNA"/>
</dbReference>
<reference evidence="1 2" key="1">
    <citation type="submission" date="2015-04" db="EMBL/GenBank/DDBJ databases">
        <title>Lasius niger genome sequencing.</title>
        <authorList>
            <person name="Konorov E.A."/>
            <person name="Nikitin M.A."/>
            <person name="Kirill M.V."/>
            <person name="Chang P."/>
        </authorList>
    </citation>
    <scope>NUCLEOTIDE SEQUENCE [LARGE SCALE GENOMIC DNA]</scope>
    <source>
        <tissue evidence="1">Whole</tissue>
    </source>
</reference>
<evidence type="ECO:0000313" key="2">
    <source>
        <dbReference type="Proteomes" id="UP000036403"/>
    </source>
</evidence>
<dbReference type="Proteomes" id="UP000036403">
    <property type="component" value="Unassembled WGS sequence"/>
</dbReference>
<proteinExistence type="predicted"/>
<dbReference type="PaxDb" id="67767-A0A0J7K4X5"/>
<protein>
    <submittedName>
        <fullName evidence="1">2-ketoisovalerate ferredoxin oxidoreductase subunit alpha</fullName>
    </submittedName>
</protein>
<accession>A0A0J7K4X5</accession>
<organism evidence="1 2">
    <name type="scientific">Lasius niger</name>
    <name type="common">Black garden ant</name>
    <dbReference type="NCBI Taxonomy" id="67767"/>
    <lineage>
        <taxon>Eukaryota</taxon>
        <taxon>Metazoa</taxon>
        <taxon>Ecdysozoa</taxon>
        <taxon>Arthropoda</taxon>
        <taxon>Hexapoda</taxon>
        <taxon>Insecta</taxon>
        <taxon>Pterygota</taxon>
        <taxon>Neoptera</taxon>
        <taxon>Endopterygota</taxon>
        <taxon>Hymenoptera</taxon>
        <taxon>Apocrita</taxon>
        <taxon>Aculeata</taxon>
        <taxon>Formicoidea</taxon>
        <taxon>Formicidae</taxon>
        <taxon>Formicinae</taxon>
        <taxon>Lasius</taxon>
        <taxon>Lasius</taxon>
    </lineage>
</organism>
<comment type="caution">
    <text evidence="1">The sequence shown here is derived from an EMBL/GenBank/DDBJ whole genome shotgun (WGS) entry which is preliminary data.</text>
</comment>
<evidence type="ECO:0000313" key="1">
    <source>
        <dbReference type="EMBL" id="KMQ85344.1"/>
    </source>
</evidence>
<name>A0A0J7K4X5_LASNI</name>
<keyword evidence="2" id="KW-1185">Reference proteome</keyword>